<accession>A0AAW0R364</accession>
<evidence type="ECO:0000256" key="1">
    <source>
        <dbReference type="SAM" id="MobiDB-lite"/>
    </source>
</evidence>
<proteinExistence type="predicted"/>
<protein>
    <recommendedName>
        <fullName evidence="4">F-box domain-containing protein</fullName>
    </recommendedName>
</protein>
<gene>
    <name evidence="2" type="ORF">PG999_003316</name>
</gene>
<dbReference type="EMBL" id="JAQQWP010000003">
    <property type="protein sequence ID" value="KAK8123398.1"/>
    <property type="molecule type" value="Genomic_DNA"/>
</dbReference>
<feature type="region of interest" description="Disordered" evidence="1">
    <location>
        <begin position="109"/>
        <end position="151"/>
    </location>
</feature>
<dbReference type="AlphaFoldDB" id="A0AAW0R364"/>
<evidence type="ECO:0008006" key="4">
    <source>
        <dbReference type="Google" id="ProtNLM"/>
    </source>
</evidence>
<reference evidence="2 3" key="1">
    <citation type="submission" date="2023-01" db="EMBL/GenBank/DDBJ databases">
        <title>Analysis of 21 Apiospora genomes using comparative genomics revels a genus with tremendous synthesis potential of carbohydrate active enzymes and secondary metabolites.</title>
        <authorList>
            <person name="Sorensen T."/>
        </authorList>
    </citation>
    <scope>NUCLEOTIDE SEQUENCE [LARGE SCALE GENOMIC DNA]</scope>
    <source>
        <strain evidence="2 3">CBS 117206</strain>
    </source>
</reference>
<feature type="region of interest" description="Disordered" evidence="1">
    <location>
        <begin position="1"/>
        <end position="48"/>
    </location>
</feature>
<dbReference type="Proteomes" id="UP001392437">
    <property type="component" value="Unassembled WGS sequence"/>
</dbReference>
<name>A0AAW0R364_9PEZI</name>
<feature type="compositionally biased region" description="Low complexity" evidence="1">
    <location>
        <begin position="122"/>
        <end position="146"/>
    </location>
</feature>
<keyword evidence="3" id="KW-1185">Reference proteome</keyword>
<evidence type="ECO:0000313" key="3">
    <source>
        <dbReference type="Proteomes" id="UP001392437"/>
    </source>
</evidence>
<organism evidence="2 3">
    <name type="scientific">Apiospora kogelbergensis</name>
    <dbReference type="NCBI Taxonomy" id="1337665"/>
    <lineage>
        <taxon>Eukaryota</taxon>
        <taxon>Fungi</taxon>
        <taxon>Dikarya</taxon>
        <taxon>Ascomycota</taxon>
        <taxon>Pezizomycotina</taxon>
        <taxon>Sordariomycetes</taxon>
        <taxon>Xylariomycetidae</taxon>
        <taxon>Amphisphaeriales</taxon>
        <taxon>Apiosporaceae</taxon>
        <taxon>Apiospora</taxon>
    </lineage>
</organism>
<comment type="caution">
    <text evidence="2">The sequence shown here is derived from an EMBL/GenBank/DDBJ whole genome shotgun (WGS) entry which is preliminary data.</text>
</comment>
<sequence>MDNDSTIGGQAGGAQPPPADASSAANSDGNQTGSSGPADTVAAAEEVQPFEENLLKTNQGFEDGMSAYTCKVPRTDAEVGRDFNQLFQYISPEAQQSLRESPARIISIGPQNLGLRGGAGGESSSSSSSSEDGGNNNDNSDNNLSDFNYPRDPVPFPQALGAAIPVEILMNIREYLPPVDELLLSHTHPNVFNTDRFSFYQLDAAYQIGFQNGNPAYAEERLPLLFWAIRTGAP</sequence>
<evidence type="ECO:0000313" key="2">
    <source>
        <dbReference type="EMBL" id="KAK8123398.1"/>
    </source>
</evidence>
<feature type="compositionally biased region" description="Low complexity" evidence="1">
    <location>
        <begin position="20"/>
        <end position="31"/>
    </location>
</feature>